<dbReference type="EMBL" id="BGZK01002371">
    <property type="protein sequence ID" value="GBP93399.1"/>
    <property type="molecule type" value="Genomic_DNA"/>
</dbReference>
<sequence length="122" mass="13002">MEGKWDGEWRSRVMGSVSSETLTFWTKGNSGSCYFTSVFCERVWYFTGRAGSLSWCTHIEHSMAPSTTIILPTSSATYCRRELRAGGLGLRAGGRGAAVACGAGPSTVAGVRLSAAPLIGRM</sequence>
<name>A0A4C2A2J3_EUMVA</name>
<dbReference type="Proteomes" id="UP000299102">
    <property type="component" value="Unassembled WGS sequence"/>
</dbReference>
<organism evidence="1 2">
    <name type="scientific">Eumeta variegata</name>
    <name type="common">Bagworm moth</name>
    <name type="synonym">Eumeta japonica</name>
    <dbReference type="NCBI Taxonomy" id="151549"/>
    <lineage>
        <taxon>Eukaryota</taxon>
        <taxon>Metazoa</taxon>
        <taxon>Ecdysozoa</taxon>
        <taxon>Arthropoda</taxon>
        <taxon>Hexapoda</taxon>
        <taxon>Insecta</taxon>
        <taxon>Pterygota</taxon>
        <taxon>Neoptera</taxon>
        <taxon>Endopterygota</taxon>
        <taxon>Lepidoptera</taxon>
        <taxon>Glossata</taxon>
        <taxon>Ditrysia</taxon>
        <taxon>Tineoidea</taxon>
        <taxon>Psychidae</taxon>
        <taxon>Oiketicinae</taxon>
        <taxon>Eumeta</taxon>
    </lineage>
</organism>
<keyword evidence="2" id="KW-1185">Reference proteome</keyword>
<comment type="caution">
    <text evidence="1">The sequence shown here is derived from an EMBL/GenBank/DDBJ whole genome shotgun (WGS) entry which is preliminary data.</text>
</comment>
<evidence type="ECO:0000313" key="2">
    <source>
        <dbReference type="Proteomes" id="UP000299102"/>
    </source>
</evidence>
<dbReference type="AlphaFoldDB" id="A0A4C2A2J3"/>
<accession>A0A4C2A2J3</accession>
<gene>
    <name evidence="1" type="ORF">EVAR_70360_1</name>
</gene>
<reference evidence="1 2" key="1">
    <citation type="journal article" date="2019" name="Commun. Biol.">
        <title>The bagworm genome reveals a unique fibroin gene that provides high tensile strength.</title>
        <authorList>
            <person name="Kono N."/>
            <person name="Nakamura H."/>
            <person name="Ohtoshi R."/>
            <person name="Tomita M."/>
            <person name="Numata K."/>
            <person name="Arakawa K."/>
        </authorList>
    </citation>
    <scope>NUCLEOTIDE SEQUENCE [LARGE SCALE GENOMIC DNA]</scope>
</reference>
<proteinExistence type="predicted"/>
<evidence type="ECO:0000313" key="1">
    <source>
        <dbReference type="EMBL" id="GBP93399.1"/>
    </source>
</evidence>
<protein>
    <submittedName>
        <fullName evidence="1">Uncharacterized protein</fullName>
    </submittedName>
</protein>